<protein>
    <recommendedName>
        <fullName evidence="4">VOC domain-containing protein</fullName>
    </recommendedName>
</protein>
<dbReference type="InterPro" id="IPR029068">
    <property type="entry name" value="Glyas_Bleomycin-R_OHBP_Dase"/>
</dbReference>
<dbReference type="PANTHER" id="PTHR40280">
    <property type="entry name" value="BLR6907 PROTEIN"/>
    <property type="match status" value="1"/>
</dbReference>
<evidence type="ECO:0008006" key="4">
    <source>
        <dbReference type="Google" id="ProtNLM"/>
    </source>
</evidence>
<keyword evidence="2" id="KW-1133">Transmembrane helix</keyword>
<organism evidence="3">
    <name type="scientific">Pseudo-nitzschia australis</name>
    <dbReference type="NCBI Taxonomy" id="44445"/>
    <lineage>
        <taxon>Eukaryota</taxon>
        <taxon>Sar</taxon>
        <taxon>Stramenopiles</taxon>
        <taxon>Ochrophyta</taxon>
        <taxon>Bacillariophyta</taxon>
        <taxon>Bacillariophyceae</taxon>
        <taxon>Bacillariophycidae</taxon>
        <taxon>Bacillariales</taxon>
        <taxon>Bacillariaceae</taxon>
        <taxon>Pseudo-nitzschia</taxon>
    </lineage>
</organism>
<dbReference type="CDD" id="cd06587">
    <property type="entry name" value="VOC"/>
    <property type="match status" value="1"/>
</dbReference>
<reference evidence="3" key="1">
    <citation type="submission" date="2021-01" db="EMBL/GenBank/DDBJ databases">
        <authorList>
            <person name="Corre E."/>
            <person name="Pelletier E."/>
            <person name="Niang G."/>
            <person name="Scheremetjew M."/>
            <person name="Finn R."/>
            <person name="Kale V."/>
            <person name="Holt S."/>
            <person name="Cochrane G."/>
            <person name="Meng A."/>
            <person name="Brown T."/>
            <person name="Cohen L."/>
        </authorList>
    </citation>
    <scope>NUCLEOTIDE SEQUENCE</scope>
    <source>
        <strain evidence="3">10249 10 AB</strain>
    </source>
</reference>
<accession>A0A7S4EKV6</accession>
<dbReference type="Gene3D" id="3.10.180.10">
    <property type="entry name" value="2,3-Dihydroxybiphenyl 1,2-Dioxygenase, domain 1"/>
    <property type="match status" value="1"/>
</dbReference>
<evidence type="ECO:0000256" key="1">
    <source>
        <dbReference type="SAM" id="MobiDB-lite"/>
    </source>
</evidence>
<dbReference type="SUPFAM" id="SSF54593">
    <property type="entry name" value="Glyoxalase/Bleomycin resistance protein/Dihydroxybiphenyl dioxygenase"/>
    <property type="match status" value="1"/>
</dbReference>
<proteinExistence type="predicted"/>
<dbReference type="AlphaFoldDB" id="A0A7S4EKV6"/>
<gene>
    <name evidence="3" type="ORF">PAUS00366_LOCUS11989</name>
</gene>
<evidence type="ECO:0000256" key="2">
    <source>
        <dbReference type="SAM" id="Phobius"/>
    </source>
</evidence>
<dbReference type="PANTHER" id="PTHR40280:SF1">
    <property type="entry name" value="VOC DOMAIN-CONTAINING PROTEIN"/>
    <property type="match status" value="1"/>
</dbReference>
<evidence type="ECO:0000313" key="3">
    <source>
        <dbReference type="EMBL" id="CAE0719235.1"/>
    </source>
</evidence>
<feature type="region of interest" description="Disordered" evidence="1">
    <location>
        <begin position="68"/>
        <end position="117"/>
    </location>
</feature>
<feature type="compositionally biased region" description="Polar residues" evidence="1">
    <location>
        <begin position="68"/>
        <end position="109"/>
    </location>
</feature>
<sequence>MQQSTSTQGERECVWEIEREGERSKKMNKKIDRKAIKNRIIRFFLILSVLYCFCIDLGGVASGLSYTNTGSSKNRRSASVSTGIHLRSPNTKISTDLQSQSEAETQANMSDELLPWRDTNSSPLSGNELRNLVVKASMLEEIEDDENEETFLDVPGIAWLEHINLIVGETSEDRSIAEAFYLDVMGMTADKSKSFHVNLGRQQFHLATPKRDDEVAHRINGSFGLAVSDLEALHERLQMARNDRETNNNYGFRGSLFDFYEEQPRMIHVRCPWGNVFRCYSANDRGSSSRLPTAVSSDIEESSQKMTNLHSPQLGLHGVDKMGVLSVGQPGIRFVELLCPEGASAHQICVFYKTMLKCPARVLRTTSKPATDCCVVSVGAGVQLVFVEDNASQGSRNNSNNDPRTLMKGIHICIYAHDFYGLYQRLSSKSLIWSNPRFVYLDTCDTWEEAKSSRTLRFRHIVDVGDGEANSNHKILMELEHETRPLRHGQFMKVPYYVPK</sequence>
<feature type="transmembrane region" description="Helical" evidence="2">
    <location>
        <begin position="43"/>
        <end position="66"/>
    </location>
</feature>
<dbReference type="EMBL" id="HBIX01016568">
    <property type="protein sequence ID" value="CAE0719235.1"/>
    <property type="molecule type" value="Transcribed_RNA"/>
</dbReference>
<name>A0A7S4EKV6_9STRA</name>
<keyword evidence="2" id="KW-0812">Transmembrane</keyword>
<keyword evidence="2" id="KW-0472">Membrane</keyword>